<organism evidence="2 3">
    <name type="scientific">Gibberella intermedia</name>
    <name type="common">Bulb rot disease fungus</name>
    <name type="synonym">Fusarium proliferatum</name>
    <dbReference type="NCBI Taxonomy" id="948311"/>
    <lineage>
        <taxon>Eukaryota</taxon>
        <taxon>Fungi</taxon>
        <taxon>Dikarya</taxon>
        <taxon>Ascomycota</taxon>
        <taxon>Pezizomycotina</taxon>
        <taxon>Sordariomycetes</taxon>
        <taxon>Hypocreomycetidae</taxon>
        <taxon>Hypocreales</taxon>
        <taxon>Nectriaceae</taxon>
        <taxon>Fusarium</taxon>
        <taxon>Fusarium fujikuroi species complex</taxon>
    </lineage>
</organism>
<accession>A0A365MVS3</accession>
<dbReference type="InterPro" id="IPR019734">
    <property type="entry name" value="TPR_rpt"/>
</dbReference>
<dbReference type="SUPFAM" id="SSF48452">
    <property type="entry name" value="TPR-like"/>
    <property type="match status" value="1"/>
</dbReference>
<evidence type="ECO:0000313" key="3">
    <source>
        <dbReference type="Proteomes" id="UP000251714"/>
    </source>
</evidence>
<name>A0A365MVS3_GIBIN</name>
<dbReference type="InterPro" id="IPR024983">
    <property type="entry name" value="CHAT_dom"/>
</dbReference>
<protein>
    <recommendedName>
        <fullName evidence="1">CHAT domain-containing protein</fullName>
    </recommendedName>
</protein>
<dbReference type="InterPro" id="IPR011990">
    <property type="entry name" value="TPR-like_helical_dom_sf"/>
</dbReference>
<dbReference type="SUPFAM" id="SSF81901">
    <property type="entry name" value="HCP-like"/>
    <property type="match status" value="1"/>
</dbReference>
<feature type="domain" description="CHAT" evidence="1">
    <location>
        <begin position="2062"/>
        <end position="2390"/>
    </location>
</feature>
<dbReference type="EMBL" id="PKMI01000039">
    <property type="protein sequence ID" value="RBA12647.1"/>
    <property type="molecule type" value="Genomic_DNA"/>
</dbReference>
<dbReference type="Gene3D" id="2.120.10.70">
    <property type="entry name" value="Fucose-specific lectin"/>
    <property type="match status" value="1"/>
</dbReference>
<sequence length="2394" mass="266986">MTSLNPNPNTDIPTPTVDAATYYDVASQQLNLVVSYSSGIHKRPDSVEVHLITSPSATATEVGNGPPTFPVNSNTGTIVFPLALDLASKGGQLIVAGLDSNLWQSSPPADPWQIPAINSSPFTSGLSATFTSLGSVELTWAWIPDMGATAQQITLTIEGQTLAPTMVQRPTVTTTFTMAQANNLFTPGRKFIIQCTPIAPGLWATPVNTTFSIPKSNSMSSISLNNQPLVSSESTMTSLSAQGTNTMEVWWGTPQGAIQTAKFPLQNFQPETTQFAGTSTVSGSGSCLASASVSSTNQQVWWITETGAIDGQVNNGKEWAPPGTGPGEAFPFNKASTASTVNGGSMASLILQYNNGAILFWVDPKGAIGCCRWMASSGWQTVFDALPQGTASASSQLTTLSFGSTAYLFCVSPEGAVVGGSWSNASISTLGPMSPIAVASAGNAAPGGGIGSFSVSDSVGGNSQEIAVLWTTPKNSIDIAFVYEEPYSFRNFQRPLTAAQSVLGGTGIAVYSNTANQCSIWWIGQYGDLRRTNVDPTKVSSTPTPNWPVFEEVGPERSQDSFFKYRPTVNLAPDDTHGQAVDWFDPATTDDWLDKEIELRRNALASTPTHLQDRIMFSKSLDDAIELERKALQYITTGFQHAKCLLVLGDMLCLRFRRKKAVWDMQYSIRAAKQHIYPLPAQGADIFNFGHTDEPFKQSDPDSAFVDIDEGIDKSHAAFELIPNDFPLRSEWLHHLGSNILHRYSLSKAIEDVDKAVETCRSACDDINFDLSENLIEALLARIPAIWDESDILEVIDVCDEMLVEPLGDRRKTILQYRAEAFYFLYCLSGMVEHIDESVKDSKKAIDSERGSLESLSVRCHRFRSGLLYTRYQHTGDLADLDDSMASAATVAKILFTPGPKSKATLFSVLASDWVYRTGATADQAHFAEAIEWPACIKLFGTSRMDSLHELCRRHYERYEVRGRVGDLQDVVNILRQMVELVPSQSLRSSLGSRAMQLYSEFDFLQTLLLEAKTIFRRLVDEPETDSTDRVRYSLQLAHCLCFQHERTGDIVELTEAVDIATSIFETAKADDANYTLALNNFGEVIYQQCRVSKTLPNIDHIIDLLQKMRDSTMSHAPTKPLSKLVECLLWKYRMTDEATHLDTAVELARLAENSLPNRYPNHHCIIRHRLAIALHEQYLVATRHSALEEAIELERQNLQPGQFTRYLSHANLTSLLCELYIETGDREHLQEAMDMERETRNVDGRSIWCFRGDRVYIPYILDIEKSHQLSNKLQEHLDAKPYNPVLRSRYITSLALMLLGAGENDLAMRHARESLDLVPPHSLDLPWHLCCLALCLIASLTTSNKASELEEMISSAEKAVEISPEDHPGRPFYLSVLSMALHRRFTKTGRSSDLNLAIDYGVTAYNLTLGDTLQDCGNRYLASDELSFCLQHKYLREGIPSDLEQCEELHQEARNCREKLKRNNAYFNWLQSSPDGAYTVHLGTNTKGSFRLRNRSCVCALLPDKLDCHPRIFAVAQTYFRYFQASEDENYLSMALDASTSSVAFIQQHHITHSARLHLVGRCYEEYYKRSIAADCDEEDQKDRLNYLDMAVSKFRELISHLSSEDPLRPDALGRLGYLYSDKLFYNYKLDDLKMAVEVHQECLHLAEENKIEGAKWLRHLGCSKLMSYRVFKDETDLQESVKLLEQAKDQNPNDKAFIPGLASAYRSRFMITRDIRDIDAAIELYLNFPVMDDTTLSWLGSAYVGRFELTKVPEDMKLAISNLEKALELTKDQTEISDFVQAVDVEAEEAFQVVDIAGLLGQCYKTKYQVTQCEDDLLKAIDADESDFWVFMPVGNTSDSLELAQRLMESYKSLENWEKGLKIAEYALELIPAYTPRYLRWSEAQYLLSRISGLASFAAAFSLQAGKRDGASLALLERGRGVAADLLYDLRLDFDSRKFADLKPAYKETLLSSIGRLENPVQLPGHLPDAVASGTAELTRRLEASKIVDEFMESFSARLKPDNTGFTGFTRNGPIVIINVSFRCDAFIIKHVIETMPLPKLSEKELEGRLRDGKLGSLNTLEWLWDTITGPILEHLGYLEMPYSEWPQICWIPTGALSRFPLHAAGYHKDKTGRTVIDRVISSYSSSLNAILEGGAKDKRNSSTKAVLVAMQKTPGSSSLPHAPKELAIVQQICESMELNTVEPKRQTQEVLAELKDCDIFHFAGHGETDETNPLKSQLRLEDWQTQSLAVSDLLSLKLRDSPPFLAYLSACGTSQIKDKRLLDESLHLISACRLAGFRHVVGTLWEVGDEACVDVAETVYQELKDSSMDDGSVCRGLHKAVRKIRDSWVTDARMRAVKKDLDNWIVNVKYGENDFKDGLGGGRSARDIVPLEEDENERPAPWIAYVYHGSR</sequence>
<dbReference type="SMART" id="SM00028">
    <property type="entry name" value="TPR"/>
    <property type="match status" value="4"/>
</dbReference>
<dbReference type="Proteomes" id="UP000251714">
    <property type="component" value="Unassembled WGS sequence"/>
</dbReference>
<reference evidence="2 3" key="1">
    <citation type="submission" date="2017-12" db="EMBL/GenBank/DDBJ databases">
        <title>Genome sequence of the mycotoxigenic crop pathogen Fusarium proliferatum, strain ITEM 2341 from Date Palm.</title>
        <authorList>
            <person name="Almiman B.F."/>
            <person name="Shittu T.A."/>
            <person name="Muthumeenakshi S."/>
            <person name="Baroncelli R."/>
            <person name="Sreenivasaprasada S."/>
        </authorList>
    </citation>
    <scope>NUCLEOTIDE SEQUENCE [LARGE SCALE GENOMIC DNA]</scope>
    <source>
        <strain evidence="2 3">ITEM 2341</strain>
    </source>
</reference>
<gene>
    <name evidence="2" type="ORF">FPRO05_04097</name>
</gene>
<dbReference type="Gene3D" id="1.25.40.10">
    <property type="entry name" value="Tetratricopeptide repeat domain"/>
    <property type="match status" value="3"/>
</dbReference>
<evidence type="ECO:0000313" key="2">
    <source>
        <dbReference type="EMBL" id="RBA12647.1"/>
    </source>
</evidence>
<proteinExistence type="predicted"/>
<dbReference type="Pfam" id="PF12770">
    <property type="entry name" value="CHAT"/>
    <property type="match status" value="1"/>
</dbReference>
<evidence type="ECO:0000259" key="1">
    <source>
        <dbReference type="Pfam" id="PF12770"/>
    </source>
</evidence>
<comment type="caution">
    <text evidence="2">The sequence shown here is derived from an EMBL/GenBank/DDBJ whole genome shotgun (WGS) entry which is preliminary data.</text>
</comment>